<evidence type="ECO:0000313" key="4">
    <source>
        <dbReference type="Proteomes" id="UP000009011"/>
    </source>
</evidence>
<dbReference type="PRINTS" id="PR00080">
    <property type="entry name" value="SDRFAMILY"/>
</dbReference>
<dbReference type="KEGG" id="mro:MROS_2844"/>
<dbReference type="PRINTS" id="PR00081">
    <property type="entry name" value="GDHRDH"/>
</dbReference>
<dbReference type="InterPro" id="IPR020904">
    <property type="entry name" value="Sc_DH/Rdtase_CS"/>
</dbReference>
<reference evidence="3 4" key="1">
    <citation type="journal article" date="2013" name="PLoS ONE">
        <title>Genomic analysis of Melioribacter roseus, facultatively anaerobic organotrophic bacterium representing a novel deep lineage within Bacteriodetes/Chlorobi group.</title>
        <authorList>
            <person name="Kadnikov V.V."/>
            <person name="Mardanov A.V."/>
            <person name="Podosokorskaya O.A."/>
            <person name="Gavrilov S.N."/>
            <person name="Kublanov I.V."/>
            <person name="Beletsky A.V."/>
            <person name="Bonch-Osmolovskaya E.A."/>
            <person name="Ravin N.V."/>
        </authorList>
    </citation>
    <scope>NUCLEOTIDE SEQUENCE [LARGE SCALE GENOMIC DNA]</scope>
    <source>
        <strain evidence="4">JCM 17771 / P3M-2</strain>
    </source>
</reference>
<dbReference type="PATRIC" id="fig|1191523.3.peg.2980"/>
<dbReference type="InterPro" id="IPR002347">
    <property type="entry name" value="SDR_fam"/>
</dbReference>
<dbReference type="FunFam" id="3.40.50.720:FF:000240">
    <property type="entry name" value="SDR family oxidoreductase"/>
    <property type="match status" value="1"/>
</dbReference>
<dbReference type="InterPro" id="IPR036291">
    <property type="entry name" value="NAD(P)-bd_dom_sf"/>
</dbReference>
<dbReference type="Pfam" id="PF13561">
    <property type="entry name" value="adh_short_C2"/>
    <property type="match status" value="1"/>
</dbReference>
<accession>I6ZVP8</accession>
<dbReference type="EMBL" id="CP003557">
    <property type="protein sequence ID" value="AFN76074.1"/>
    <property type="molecule type" value="Genomic_DNA"/>
</dbReference>
<evidence type="ECO:0000313" key="3">
    <source>
        <dbReference type="EMBL" id="AFN76074.1"/>
    </source>
</evidence>
<dbReference type="GO" id="GO:0005975">
    <property type="term" value="P:carbohydrate metabolic process"/>
    <property type="evidence" value="ECO:0007669"/>
    <property type="project" value="UniProtKB-ARBA"/>
</dbReference>
<keyword evidence="4" id="KW-1185">Reference proteome</keyword>
<evidence type="ECO:0000256" key="2">
    <source>
        <dbReference type="ARBA" id="ARBA00023002"/>
    </source>
</evidence>
<comment type="similarity">
    <text evidence="1">Belongs to the short-chain dehydrogenases/reductases (SDR) family.</text>
</comment>
<dbReference type="HOGENOM" id="CLU_010194_1_1_10"/>
<dbReference type="PROSITE" id="PS00061">
    <property type="entry name" value="ADH_SHORT"/>
    <property type="match status" value="1"/>
</dbReference>
<dbReference type="NCBIfam" id="NF006132">
    <property type="entry name" value="PRK08277.1"/>
    <property type="match status" value="1"/>
</dbReference>
<proteinExistence type="inferred from homology"/>
<dbReference type="SUPFAM" id="SSF51735">
    <property type="entry name" value="NAD(P)-binding Rossmann-fold domains"/>
    <property type="match status" value="1"/>
</dbReference>
<sequence length="273" mass="29565">MNYINSLFGVEKKVIVITGGSGIIATALAEGFLKSGANVILLSRNEDKLKKICDSFKELGNIDYFKCDVLKEDEVNNSKEWILQKYGRIDVLINGAGGNLPESTLKPEENIFDLSFEGFKKAVDLNLHGTVLPTLKFGEPMAKNGSGSIINISSMASIRAITRVVGYSAAKAAVDNFTRWMAMELALKFGDGLRVNAIAPGFLLTNQNRNMLTNVDGSLSDRGKSIIKMTPFRRFGQPEELVGTVIWLASDASKFVTGAVIPVDGGFSIFSGV</sequence>
<dbReference type="PANTHER" id="PTHR42760:SF115">
    <property type="entry name" value="3-OXOACYL-[ACYL-CARRIER-PROTEIN] REDUCTASE FABG"/>
    <property type="match status" value="1"/>
</dbReference>
<dbReference type="GO" id="GO:0016616">
    <property type="term" value="F:oxidoreductase activity, acting on the CH-OH group of donors, NAD or NADP as acceptor"/>
    <property type="evidence" value="ECO:0007669"/>
    <property type="project" value="UniProtKB-ARBA"/>
</dbReference>
<evidence type="ECO:0000256" key="1">
    <source>
        <dbReference type="ARBA" id="ARBA00006484"/>
    </source>
</evidence>
<name>I6ZVP8_MELRP</name>
<dbReference type="OrthoDB" id="9803333at2"/>
<gene>
    <name evidence="3" type="ordered locus">MROS_2844</name>
</gene>
<dbReference type="Gene3D" id="3.40.50.720">
    <property type="entry name" value="NAD(P)-binding Rossmann-like Domain"/>
    <property type="match status" value="1"/>
</dbReference>
<protein>
    <submittedName>
        <fullName evidence="3">Short-chain dehydrogenase/reductase SDR</fullName>
    </submittedName>
</protein>
<dbReference type="STRING" id="1191523.MROS_2844"/>
<dbReference type="Proteomes" id="UP000009011">
    <property type="component" value="Chromosome"/>
</dbReference>
<dbReference type="PANTHER" id="PTHR42760">
    <property type="entry name" value="SHORT-CHAIN DEHYDROGENASES/REDUCTASES FAMILY MEMBER"/>
    <property type="match status" value="1"/>
</dbReference>
<dbReference type="eggNOG" id="COG1028">
    <property type="taxonomic scope" value="Bacteria"/>
</dbReference>
<dbReference type="AlphaFoldDB" id="I6ZVP8"/>
<organism evidence="3 4">
    <name type="scientific">Melioribacter roseus (strain DSM 23840 / JCM 17771 / VKM B-2668 / P3M-2)</name>
    <dbReference type="NCBI Taxonomy" id="1191523"/>
    <lineage>
        <taxon>Bacteria</taxon>
        <taxon>Pseudomonadati</taxon>
        <taxon>Ignavibacteriota</taxon>
        <taxon>Ignavibacteria</taxon>
        <taxon>Ignavibacteriales</taxon>
        <taxon>Melioribacteraceae</taxon>
        <taxon>Melioribacter</taxon>
    </lineage>
</organism>
<keyword evidence="2" id="KW-0560">Oxidoreductase</keyword>